<feature type="compositionally biased region" description="Basic and acidic residues" evidence="1">
    <location>
        <begin position="164"/>
        <end position="174"/>
    </location>
</feature>
<feature type="compositionally biased region" description="Low complexity" evidence="1">
    <location>
        <begin position="141"/>
        <end position="159"/>
    </location>
</feature>
<dbReference type="HOGENOM" id="CLU_1541200_0_0_1"/>
<evidence type="ECO:0000313" key="3">
    <source>
        <dbReference type="Proteomes" id="UP000002748"/>
    </source>
</evidence>
<gene>
    <name evidence="2" type="ORF">A1Q1_07832</name>
</gene>
<name>J5THN4_TRIAS</name>
<comment type="caution">
    <text evidence="2">The sequence shown here is derived from an EMBL/GenBank/DDBJ whole genome shotgun (WGS) entry which is preliminary data.</text>
</comment>
<proteinExistence type="predicted"/>
<feature type="region of interest" description="Disordered" evidence="1">
    <location>
        <begin position="83"/>
        <end position="111"/>
    </location>
</feature>
<dbReference type="EMBL" id="ALBS01000078">
    <property type="protein sequence ID" value="EJT50966.1"/>
    <property type="molecule type" value="Genomic_DNA"/>
</dbReference>
<dbReference type="AlphaFoldDB" id="J5THN4"/>
<accession>J5THN4</accession>
<protein>
    <submittedName>
        <fullName evidence="2">Uncharacterized protein</fullName>
    </submittedName>
</protein>
<dbReference type="GeneID" id="25991344"/>
<evidence type="ECO:0000256" key="1">
    <source>
        <dbReference type="SAM" id="MobiDB-lite"/>
    </source>
</evidence>
<feature type="region of interest" description="Disordered" evidence="1">
    <location>
        <begin position="123"/>
        <end position="174"/>
    </location>
</feature>
<reference evidence="2 3" key="1">
    <citation type="journal article" date="2012" name="Eukaryot. Cell">
        <title>Draft genome sequence of CBS 2479, the standard type strain of Trichosporon asahii.</title>
        <authorList>
            <person name="Yang R.Y."/>
            <person name="Li H.T."/>
            <person name="Zhu H."/>
            <person name="Zhou G.P."/>
            <person name="Wang M."/>
            <person name="Wang L."/>
        </authorList>
    </citation>
    <scope>NUCLEOTIDE SEQUENCE [LARGE SCALE GENOMIC DNA]</scope>
    <source>
        <strain evidence="3">ATCC 90039 / CBS 2479 / JCM 2466 / KCTC 7840 / NCYC 2677 / UAMH 7654</strain>
    </source>
</reference>
<evidence type="ECO:0000313" key="2">
    <source>
        <dbReference type="EMBL" id="EJT50966.1"/>
    </source>
</evidence>
<organism evidence="2 3">
    <name type="scientific">Trichosporon asahii var. asahii (strain ATCC 90039 / CBS 2479 / JCM 2466 / KCTC 7840 / NBRC 103889/ NCYC 2677 / UAMH 7654)</name>
    <name type="common">Yeast</name>
    <dbReference type="NCBI Taxonomy" id="1186058"/>
    <lineage>
        <taxon>Eukaryota</taxon>
        <taxon>Fungi</taxon>
        <taxon>Dikarya</taxon>
        <taxon>Basidiomycota</taxon>
        <taxon>Agaricomycotina</taxon>
        <taxon>Tremellomycetes</taxon>
        <taxon>Trichosporonales</taxon>
        <taxon>Trichosporonaceae</taxon>
        <taxon>Trichosporon</taxon>
    </lineage>
</organism>
<dbReference type="VEuPathDB" id="FungiDB:A1Q1_07832"/>
<dbReference type="KEGG" id="tasa:A1Q1_07832"/>
<dbReference type="RefSeq" id="XP_014182319.1">
    <property type="nucleotide sequence ID" value="XM_014326844.1"/>
</dbReference>
<sequence length="174" mass="18720">MRPPVVPQYALNAARKRVRPSCAELRAERGAYTLTSPPHMSSQPMWFRDFTTTTAAQSDRHAAASKASIEVIEVGIATVLAAPSRPRTTRPSAHPVSPITQSFARRFSPPPVLPPRLAPRLCDWSGPTAAQQAPQRLSLDSLPLTARLSSTTTSSRPTAVPNGTDDHGPQDPQA</sequence>
<dbReference type="Proteomes" id="UP000002748">
    <property type="component" value="Unassembled WGS sequence"/>
</dbReference>